<dbReference type="EMBL" id="RKKB01000003">
    <property type="protein sequence ID" value="RPA32370.1"/>
    <property type="molecule type" value="Genomic_DNA"/>
</dbReference>
<name>A0A3N4EDN0_9GAMM</name>
<proteinExistence type="predicted"/>
<accession>A0A3N4EDN0</accession>
<dbReference type="RefSeq" id="WP_124012883.1">
    <property type="nucleotide sequence ID" value="NZ_RKKB01000003.1"/>
</dbReference>
<sequence length="340" mass="37248">MSNTSAIPSGLAIHIVEKRMAVNVLILALYNMPTKETFEHFKFVNSHLIDGFAKPGQIVLISPLNTFECTIEEQEFQKYALVIDKKLRELDEVEKEVLAKRYDLLSNVAKYNGLLLGVANNTWNSHVSFVKENLKNLEQTYVKTYNAKGNLRSPEFQHRRKVIFSNLKNALRRFGQPAFGENLMPGDIRTQLGLSSKSLIRRWDKMGGHAQNIPIFAEHYKTVANMAKNLKRVGYVGVVLTGVEATANIQRACLEGTGLECTKAKYVETGKGAGSIVGGAGGGFIASYGLCSIVFGLPSGGTSLLWCGIVAGGVGGYFGAKHGGHYIGDKAELLYEVIEK</sequence>
<evidence type="ECO:0008006" key="3">
    <source>
        <dbReference type="Google" id="ProtNLM"/>
    </source>
</evidence>
<protein>
    <recommendedName>
        <fullName evidence="3">SSU ribosomal protein S2p (SAe)</fullName>
    </recommendedName>
</protein>
<evidence type="ECO:0000313" key="1">
    <source>
        <dbReference type="EMBL" id="RPA32370.1"/>
    </source>
</evidence>
<dbReference type="Proteomes" id="UP000278855">
    <property type="component" value="Unassembled WGS sequence"/>
</dbReference>
<gene>
    <name evidence="1" type="ORF">EGC77_11195</name>
</gene>
<organism evidence="1 2">
    <name type="scientific">Shewanella psychromarinicola</name>
    <dbReference type="NCBI Taxonomy" id="2487742"/>
    <lineage>
        <taxon>Bacteria</taxon>
        <taxon>Pseudomonadati</taxon>
        <taxon>Pseudomonadota</taxon>
        <taxon>Gammaproteobacteria</taxon>
        <taxon>Alteromonadales</taxon>
        <taxon>Shewanellaceae</taxon>
        <taxon>Shewanella</taxon>
    </lineage>
</organism>
<evidence type="ECO:0000313" key="2">
    <source>
        <dbReference type="Proteomes" id="UP000278855"/>
    </source>
</evidence>
<dbReference type="AlphaFoldDB" id="A0A3N4EDN0"/>
<comment type="caution">
    <text evidence="1">The sequence shown here is derived from an EMBL/GenBank/DDBJ whole genome shotgun (WGS) entry which is preliminary data.</text>
</comment>
<reference evidence="2" key="1">
    <citation type="submission" date="2018-11" db="EMBL/GenBank/DDBJ databases">
        <title>Shewanella sp. R106.</title>
        <authorList>
            <person name="Hwang Y.J."/>
            <person name="Hwang C.Y."/>
        </authorList>
    </citation>
    <scope>NUCLEOTIDE SEQUENCE [LARGE SCALE GENOMIC DNA]</scope>
    <source>
        <strain evidence="2">R106</strain>
    </source>
</reference>
<dbReference type="OrthoDB" id="6352550at2"/>